<dbReference type="Proteomes" id="UP000611708">
    <property type="component" value="Unassembled WGS sequence"/>
</dbReference>
<protein>
    <submittedName>
        <fullName evidence="2">Universal stress protein</fullName>
    </submittedName>
</protein>
<sequence length="245" mass="27049">MIGVSAGEMPPLPIADPYGINVDGEILRMEEEDLRKSLQAAETKFWEQPACKKVPAAWRSTIGSPSKIVAQEARAADVVIAGRDLQRLKDEPYQTVDPGDLLMRLGRPLLVVPPGTDYLEAQHVVIGWKDTREARRAVWDALPLLVRADHVKVAEIVEREHIDAAVAQGDAIVLYLERHGVKADAEVRTQRERSVADELLLVAEQTGSDLLVVGGYGHTRLREWVLGGVTGDLLKHSPKCCFFSH</sequence>
<evidence type="ECO:0000259" key="1">
    <source>
        <dbReference type="Pfam" id="PF00582"/>
    </source>
</evidence>
<reference evidence="2 3" key="1">
    <citation type="submission" date="2020-11" db="EMBL/GenBank/DDBJ databases">
        <authorList>
            <person name="Kim M.K."/>
        </authorList>
    </citation>
    <scope>NUCLEOTIDE SEQUENCE [LARGE SCALE GENOMIC DNA]</scope>
    <source>
        <strain evidence="2 3">BT290</strain>
    </source>
</reference>
<organism evidence="2 3">
    <name type="scientific">Microvirga terrestris</name>
    <dbReference type="NCBI Taxonomy" id="2791024"/>
    <lineage>
        <taxon>Bacteria</taxon>
        <taxon>Pseudomonadati</taxon>
        <taxon>Pseudomonadota</taxon>
        <taxon>Alphaproteobacteria</taxon>
        <taxon>Hyphomicrobiales</taxon>
        <taxon>Methylobacteriaceae</taxon>
        <taxon>Microvirga</taxon>
    </lineage>
</organism>
<dbReference type="EMBL" id="JADQDN010000006">
    <property type="protein sequence ID" value="MBF9196952.1"/>
    <property type="molecule type" value="Genomic_DNA"/>
</dbReference>
<comment type="caution">
    <text evidence="2">The sequence shown here is derived from an EMBL/GenBank/DDBJ whole genome shotgun (WGS) entry which is preliminary data.</text>
</comment>
<name>A0ABS0HUV2_9HYPH</name>
<dbReference type="Pfam" id="PF00582">
    <property type="entry name" value="Usp"/>
    <property type="match status" value="1"/>
</dbReference>
<feature type="domain" description="UspA" evidence="1">
    <location>
        <begin position="167"/>
        <end position="239"/>
    </location>
</feature>
<evidence type="ECO:0000313" key="3">
    <source>
        <dbReference type="Proteomes" id="UP000611708"/>
    </source>
</evidence>
<dbReference type="CDD" id="cd00293">
    <property type="entry name" value="USP-like"/>
    <property type="match status" value="1"/>
</dbReference>
<dbReference type="PANTHER" id="PTHR43010">
    <property type="entry name" value="UNIVERSAL STRESS PROTEIN SLR1230"/>
    <property type="match status" value="1"/>
</dbReference>
<dbReference type="InterPro" id="IPR051688">
    <property type="entry name" value="USP_A"/>
</dbReference>
<dbReference type="InterPro" id="IPR006016">
    <property type="entry name" value="UspA"/>
</dbReference>
<dbReference type="PANTHER" id="PTHR43010:SF1">
    <property type="entry name" value="USPA DOMAIN-CONTAINING PROTEIN"/>
    <property type="match status" value="1"/>
</dbReference>
<evidence type="ECO:0000313" key="2">
    <source>
        <dbReference type="EMBL" id="MBF9196952.1"/>
    </source>
</evidence>
<accession>A0ABS0HUV2</accession>
<gene>
    <name evidence="2" type="ORF">I2H36_12945</name>
</gene>
<dbReference type="Gene3D" id="3.40.50.12370">
    <property type="match status" value="1"/>
</dbReference>
<keyword evidence="3" id="KW-1185">Reference proteome</keyword>
<dbReference type="SUPFAM" id="SSF52402">
    <property type="entry name" value="Adenine nucleotide alpha hydrolases-like"/>
    <property type="match status" value="1"/>
</dbReference>
<proteinExistence type="predicted"/>